<name>A0A2T4H770_FUSCU</name>
<proteinExistence type="predicted"/>
<sequence>MSIEAEKVPIQGSPCVFEPEWAAIDPFRVASVPREVGAEGFDSARAVDHGLGQEIWAWTLRYKNGRTDRVQVLCWTLRPEFEALVDKGQ</sequence>
<accession>A0A2T4H770</accession>
<reference evidence="2" key="2">
    <citation type="submission" date="2020-11" db="EMBL/GenBank/DDBJ databases">
        <title>The chromosome-scale genome resource for two endophytic Fusarium species: F. culmorum and F. pseudograminearum.</title>
        <authorList>
            <person name="Yuan Z."/>
        </authorList>
    </citation>
    <scope>NUCLEOTIDE SEQUENCE</scope>
    <source>
        <strain evidence="2">Class2-1B</strain>
    </source>
</reference>
<dbReference type="Proteomes" id="UP000241587">
    <property type="component" value="Unassembled WGS sequence"/>
</dbReference>
<organism evidence="1 3">
    <name type="scientific">Fusarium culmorum</name>
    <dbReference type="NCBI Taxonomy" id="5516"/>
    <lineage>
        <taxon>Eukaryota</taxon>
        <taxon>Fungi</taxon>
        <taxon>Dikarya</taxon>
        <taxon>Ascomycota</taxon>
        <taxon>Pezizomycotina</taxon>
        <taxon>Sordariomycetes</taxon>
        <taxon>Hypocreomycetidae</taxon>
        <taxon>Hypocreales</taxon>
        <taxon>Nectriaceae</taxon>
        <taxon>Fusarium</taxon>
    </lineage>
</organism>
<evidence type="ECO:0000313" key="2">
    <source>
        <dbReference type="EMBL" id="QPC65826.1"/>
    </source>
</evidence>
<dbReference type="EMBL" id="PVEM01000001">
    <property type="protein sequence ID" value="PTD11662.1"/>
    <property type="molecule type" value="Genomic_DNA"/>
</dbReference>
<evidence type="ECO:0000313" key="3">
    <source>
        <dbReference type="Proteomes" id="UP000241587"/>
    </source>
</evidence>
<keyword evidence="3" id="KW-1185">Reference proteome</keyword>
<dbReference type="Proteomes" id="UP000663297">
    <property type="component" value="Chromosome 4"/>
</dbReference>
<dbReference type="OrthoDB" id="10350923at2759"/>
<reference evidence="1 3" key="1">
    <citation type="submission" date="2018-02" db="EMBL/GenBank/DDBJ databases">
        <title>Fusarium culmorum secondary metabolites in fungal-bacterial-plant interactions.</title>
        <authorList>
            <person name="Schmidt R."/>
        </authorList>
    </citation>
    <scope>NUCLEOTIDE SEQUENCE [LARGE SCALE GENOMIC DNA]</scope>
    <source>
        <strain evidence="1 3">PV</strain>
    </source>
</reference>
<dbReference type="AlphaFoldDB" id="A0A2T4H770"/>
<dbReference type="EMBL" id="CP064750">
    <property type="protein sequence ID" value="QPC65826.1"/>
    <property type="molecule type" value="Genomic_DNA"/>
</dbReference>
<dbReference type="OMA" id="GQEIWAW"/>
<gene>
    <name evidence="1" type="ORF">FCULG_00002731</name>
    <name evidence="2" type="ORF">HYE67_008057</name>
</gene>
<evidence type="ECO:0000313" key="1">
    <source>
        <dbReference type="EMBL" id="PTD11662.1"/>
    </source>
</evidence>
<protein>
    <submittedName>
        <fullName evidence="1">Uncharacterized protein</fullName>
    </submittedName>
</protein>